<protein>
    <submittedName>
        <fullName evidence="3">COesterase domain-containing protein</fullName>
    </submittedName>
</protein>
<evidence type="ECO:0000313" key="2">
    <source>
        <dbReference type="Proteomes" id="UP000271162"/>
    </source>
</evidence>
<dbReference type="WBParaSite" id="NBR_0001504201-mRNA-1">
    <property type="protein sequence ID" value="NBR_0001504201-mRNA-1"/>
    <property type="gene ID" value="NBR_0001504201"/>
</dbReference>
<organism evidence="3">
    <name type="scientific">Nippostrongylus brasiliensis</name>
    <name type="common">Rat hookworm</name>
    <dbReference type="NCBI Taxonomy" id="27835"/>
    <lineage>
        <taxon>Eukaryota</taxon>
        <taxon>Metazoa</taxon>
        <taxon>Ecdysozoa</taxon>
        <taxon>Nematoda</taxon>
        <taxon>Chromadorea</taxon>
        <taxon>Rhabditida</taxon>
        <taxon>Rhabditina</taxon>
        <taxon>Rhabditomorpha</taxon>
        <taxon>Strongyloidea</taxon>
        <taxon>Heligmosomidae</taxon>
        <taxon>Nippostrongylus</taxon>
    </lineage>
</organism>
<proteinExistence type="predicted"/>
<sequence>MSLLLCIGIPLSEYFPELGPVFGHTDEQQGDYVLQGEVGSIGDELFCMPRKPRSSTFILKALSELNETVRRETADTGDPEQDLFFLAYRTVARVTDLAMEESQIQRIPHHVAYTLYDFRGEIARRGQVPIVKQASFGGNFFTLVDAKKQQAIACTSTLGNSFGSLINSYRDPTIILNNLFDYASILEHNVVLLNTFVFIPMISFKNGTDAKIRFTWAGPGGSLERSLDIPRLITSVIFKIFGGTTLLNATTTPLLFPVGSSRNIHSGGIPYVR</sequence>
<evidence type="ECO:0000313" key="1">
    <source>
        <dbReference type="EMBL" id="VDL78637.1"/>
    </source>
</evidence>
<reference evidence="1 2" key="2">
    <citation type="submission" date="2018-11" db="EMBL/GenBank/DDBJ databases">
        <authorList>
            <consortium name="Pathogen Informatics"/>
        </authorList>
    </citation>
    <scope>NUCLEOTIDE SEQUENCE [LARGE SCALE GENOMIC DNA]</scope>
</reference>
<keyword evidence="2" id="KW-1185">Reference proteome</keyword>
<name>A0A158R246_NIPBR</name>
<dbReference type="AlphaFoldDB" id="A0A158R246"/>
<dbReference type="Proteomes" id="UP000271162">
    <property type="component" value="Unassembled WGS sequence"/>
</dbReference>
<dbReference type="EMBL" id="UYSL01021578">
    <property type="protein sequence ID" value="VDL78637.1"/>
    <property type="molecule type" value="Genomic_DNA"/>
</dbReference>
<accession>A0A158R246</accession>
<gene>
    <name evidence="1" type="ORF">NBR_LOCUS15043</name>
</gene>
<evidence type="ECO:0000313" key="3">
    <source>
        <dbReference type="WBParaSite" id="NBR_0001504201-mRNA-1"/>
    </source>
</evidence>
<reference evidence="3" key="1">
    <citation type="submission" date="2016-04" db="UniProtKB">
        <authorList>
            <consortium name="WormBaseParasite"/>
        </authorList>
    </citation>
    <scope>IDENTIFICATION</scope>
</reference>